<proteinExistence type="predicted"/>
<dbReference type="PANTHER" id="PTHR35692">
    <property type="entry name" value="F26F24.11"/>
    <property type="match status" value="1"/>
</dbReference>
<dbReference type="AlphaFoldDB" id="A0A2G9H8H8"/>
<evidence type="ECO:0000313" key="1">
    <source>
        <dbReference type="EMBL" id="PIN13610.1"/>
    </source>
</evidence>
<keyword evidence="2" id="KW-1185">Reference proteome</keyword>
<reference evidence="2" key="1">
    <citation type="journal article" date="2018" name="Gigascience">
        <title>Genome assembly of the Pink Ipe (Handroanthus impetiginosus, Bignoniaceae), a highly valued, ecologically keystone Neotropical timber forest tree.</title>
        <authorList>
            <person name="Silva-Junior O.B."/>
            <person name="Grattapaglia D."/>
            <person name="Novaes E."/>
            <person name="Collevatti R.G."/>
        </authorList>
    </citation>
    <scope>NUCLEOTIDE SEQUENCE [LARGE SCALE GENOMIC DNA]</scope>
    <source>
        <strain evidence="2">cv. UFG-1</strain>
    </source>
</reference>
<accession>A0A2G9H8H8</accession>
<comment type="caution">
    <text evidence="1">The sequence shown here is derived from an EMBL/GenBank/DDBJ whole genome shotgun (WGS) entry which is preliminary data.</text>
</comment>
<gene>
    <name evidence="1" type="ORF">CDL12_13757</name>
</gene>
<dbReference type="PANTHER" id="PTHR35692:SF1">
    <property type="entry name" value="F26F24.11"/>
    <property type="match status" value="1"/>
</dbReference>
<sequence>MADFLTDSDDEKAVEELLSQAMDMEILDQVAAINCAGFSDSGLPSHLETRFQNLKSFPSNSPNSKKISSVNEKGFSACLKKSPDSRNCLYPSKSSDIGSFSHFKKTPQKILGKKEIKFPTKKCVSPPAKSGCFLCIPKKVSGKKKKENRGLDLGLVWGKHDELLSDLSSFSVKNQEKMMKKAMEEEEKICREAEKIVKWAKNASARMDVSDIEDELSDQSARFDH</sequence>
<dbReference type="Proteomes" id="UP000231279">
    <property type="component" value="Unassembled WGS sequence"/>
</dbReference>
<evidence type="ECO:0000313" key="2">
    <source>
        <dbReference type="Proteomes" id="UP000231279"/>
    </source>
</evidence>
<dbReference type="STRING" id="429701.A0A2G9H8H8"/>
<dbReference type="EMBL" id="NKXS01002444">
    <property type="protein sequence ID" value="PIN13610.1"/>
    <property type="molecule type" value="Genomic_DNA"/>
</dbReference>
<protein>
    <submittedName>
        <fullName evidence="1">Uncharacterized protein</fullName>
    </submittedName>
</protein>
<dbReference type="OrthoDB" id="1936256at2759"/>
<name>A0A2G9H8H8_9LAMI</name>
<organism evidence="1 2">
    <name type="scientific">Handroanthus impetiginosus</name>
    <dbReference type="NCBI Taxonomy" id="429701"/>
    <lineage>
        <taxon>Eukaryota</taxon>
        <taxon>Viridiplantae</taxon>
        <taxon>Streptophyta</taxon>
        <taxon>Embryophyta</taxon>
        <taxon>Tracheophyta</taxon>
        <taxon>Spermatophyta</taxon>
        <taxon>Magnoliopsida</taxon>
        <taxon>eudicotyledons</taxon>
        <taxon>Gunneridae</taxon>
        <taxon>Pentapetalae</taxon>
        <taxon>asterids</taxon>
        <taxon>lamiids</taxon>
        <taxon>Lamiales</taxon>
        <taxon>Bignoniaceae</taxon>
        <taxon>Crescentiina</taxon>
        <taxon>Tabebuia alliance</taxon>
        <taxon>Handroanthus</taxon>
    </lineage>
</organism>